<gene>
    <name evidence="2" type="ORF">MM415A01315_0020</name>
    <name evidence="1" type="ORF">MM415B01776_0005</name>
</gene>
<dbReference type="AlphaFoldDB" id="A0A6M3K5E2"/>
<dbReference type="EMBL" id="MT141244">
    <property type="protein sequence ID" value="QJA56887.1"/>
    <property type="molecule type" value="Genomic_DNA"/>
</dbReference>
<evidence type="ECO:0000313" key="2">
    <source>
        <dbReference type="EMBL" id="QJA77389.1"/>
    </source>
</evidence>
<name>A0A6M3K5E2_9ZZZZ</name>
<protein>
    <submittedName>
        <fullName evidence="2">Uncharacterized protein</fullName>
    </submittedName>
</protein>
<proteinExistence type="predicted"/>
<dbReference type="EMBL" id="MT142280">
    <property type="protein sequence ID" value="QJA77389.1"/>
    <property type="molecule type" value="Genomic_DNA"/>
</dbReference>
<evidence type="ECO:0000313" key="1">
    <source>
        <dbReference type="EMBL" id="QJA56887.1"/>
    </source>
</evidence>
<accession>A0A6M3K5E2</accession>
<organism evidence="2">
    <name type="scientific">viral metagenome</name>
    <dbReference type="NCBI Taxonomy" id="1070528"/>
    <lineage>
        <taxon>unclassified sequences</taxon>
        <taxon>metagenomes</taxon>
        <taxon>organismal metagenomes</taxon>
    </lineage>
</organism>
<sequence length="597" mass="67230">MSTFDHEIEIDSVSKRLNLAQDENGKKYYTVAESIPEYRNPLRYIQNNWIGGHGQHDFRIPDKYFEGKAIDTTQEGKAFPGPEITEVKESDDTDLDSAPVVFCWFPLVSKWLCATAGKIYLYGTKWTAATTIVAGVTDLKVYNGVCYAAKGTSNLYYTSTNGDTWTITDLTDGYSERFLAAPNPAGTSNVLWKFKTPNELSNTTNGVAGGTQWSSPAYIGDTANNIIDIFLINDNLMIGRTDGLWNYDSNGGLHQLMGDLRFSRSTDNFKYGTEWQTGRYFSLLRGMGEITSYNTYDNMGPLTKIDDIGKVGDIVGIASDKDFLYVAVDEGTNTIIYKGREVRRREGLRWEFCPWIFLGTKTCATMAVCQHSSTDRRLWFGYTNTTAYVKITDNPLADTNARFTTNSFLRMPYDLGTDLYWDKMYQSVITQTYNCTANNYITINARKDTDTTANAVTAAIVTNGTVKTNLTAAINCNRIQYELDFTNTSNTSPPVIEYFEARGIEQPETIRTHEAIYIMGDEPTRRTKTTRDFLRGGRDSNALIKFADLRYGDSVSGTYVWTVMEPGYPQEIEIIKEKGKQPEIGIKVRLREVSFTV</sequence>
<reference evidence="2" key="1">
    <citation type="submission" date="2020-03" db="EMBL/GenBank/DDBJ databases">
        <title>The deep terrestrial virosphere.</title>
        <authorList>
            <person name="Holmfeldt K."/>
            <person name="Nilsson E."/>
            <person name="Simone D."/>
            <person name="Lopez-Fernandez M."/>
            <person name="Wu X."/>
            <person name="de Brujin I."/>
            <person name="Lundin D."/>
            <person name="Andersson A."/>
            <person name="Bertilsson S."/>
            <person name="Dopson M."/>
        </authorList>
    </citation>
    <scope>NUCLEOTIDE SEQUENCE</scope>
    <source>
        <strain evidence="2">MM415A01315</strain>
        <strain evidence="1">MM415B01776</strain>
    </source>
</reference>